<name>A0A0G4F7A9_VITBC</name>
<protein>
    <submittedName>
        <fullName evidence="2">Uncharacterized protein</fullName>
    </submittedName>
</protein>
<feature type="region of interest" description="Disordered" evidence="1">
    <location>
        <begin position="247"/>
        <end position="268"/>
    </location>
</feature>
<proteinExistence type="predicted"/>
<dbReference type="Proteomes" id="UP000041254">
    <property type="component" value="Unassembled WGS sequence"/>
</dbReference>
<feature type="compositionally biased region" description="Acidic residues" evidence="1">
    <location>
        <begin position="249"/>
        <end position="268"/>
    </location>
</feature>
<accession>A0A0G4F7A9</accession>
<gene>
    <name evidence="2" type="ORF">Vbra_14616</name>
</gene>
<dbReference type="AlphaFoldDB" id="A0A0G4F7A9"/>
<evidence type="ECO:0000313" key="2">
    <source>
        <dbReference type="EMBL" id="CEM08544.1"/>
    </source>
</evidence>
<dbReference type="EMBL" id="CDMY01000385">
    <property type="protein sequence ID" value="CEM08544.1"/>
    <property type="molecule type" value="Genomic_DNA"/>
</dbReference>
<dbReference type="InParanoid" id="A0A0G4F7A9"/>
<sequence>MVDQPAKHSTLTRVGFDGFFRDPSGLVHQHMGGRKRVVDAEVYGGTEAAVLFRPSRRIVVPPHQSTPPRNKWDEPVTKISKLPYVPATKKRAERRHITPNNPFAGVCMDDLAQGLQTVMIDDTTRAADRRGQERPFVAEMTRKRREFKDRFGEKRAGVTVQSSGDKPYRAVAYQPGYYKEPGLVPGSTFVHGDHPRNISALTTKWKAFKAERPDVAKRPTYAELQHATEYRALQEEVRRLYDWAKGALPEEELDEDDSEEGEGEEQEA</sequence>
<dbReference type="VEuPathDB" id="CryptoDB:Vbra_14616"/>
<keyword evidence="3" id="KW-1185">Reference proteome</keyword>
<evidence type="ECO:0000256" key="1">
    <source>
        <dbReference type="SAM" id="MobiDB-lite"/>
    </source>
</evidence>
<reference evidence="2 3" key="1">
    <citation type="submission" date="2014-11" db="EMBL/GenBank/DDBJ databases">
        <authorList>
            <person name="Zhu J."/>
            <person name="Qi W."/>
            <person name="Song R."/>
        </authorList>
    </citation>
    <scope>NUCLEOTIDE SEQUENCE [LARGE SCALE GENOMIC DNA]</scope>
</reference>
<evidence type="ECO:0000313" key="3">
    <source>
        <dbReference type="Proteomes" id="UP000041254"/>
    </source>
</evidence>
<organism evidence="2 3">
    <name type="scientific">Vitrella brassicaformis (strain CCMP3155)</name>
    <dbReference type="NCBI Taxonomy" id="1169540"/>
    <lineage>
        <taxon>Eukaryota</taxon>
        <taxon>Sar</taxon>
        <taxon>Alveolata</taxon>
        <taxon>Colpodellida</taxon>
        <taxon>Vitrellaceae</taxon>
        <taxon>Vitrella</taxon>
    </lineage>
</organism>
<dbReference type="OrthoDB" id="186791at2759"/>
<dbReference type="OMA" id="WDEPVTK"/>